<proteinExistence type="predicted"/>
<evidence type="ECO:0000313" key="3">
    <source>
        <dbReference type="Proteomes" id="UP000386466"/>
    </source>
</evidence>
<gene>
    <name evidence="2" type="ORF">LYPA_23C012942</name>
</gene>
<protein>
    <submittedName>
        <fullName evidence="2">Uncharacterized protein</fullName>
    </submittedName>
</protein>
<name>A0A485MPW2_LYNPA</name>
<sequence>MDRPLEIRNQVQGSEESWSVRRLHRGSLLAALSAKSVCALSLSPNKDCGAAANDVVSKLKRGHHSDGSWLPENPAGRNPA</sequence>
<dbReference type="EMBL" id="CAAGRJ010005178">
    <property type="protein sequence ID" value="VFV23051.1"/>
    <property type="molecule type" value="Genomic_DNA"/>
</dbReference>
<evidence type="ECO:0000313" key="2">
    <source>
        <dbReference type="EMBL" id="VFV23051.1"/>
    </source>
</evidence>
<accession>A0A485MPW2</accession>
<dbReference type="AlphaFoldDB" id="A0A485MPW2"/>
<dbReference type="Proteomes" id="UP000386466">
    <property type="component" value="Unassembled WGS sequence"/>
</dbReference>
<evidence type="ECO:0000256" key="1">
    <source>
        <dbReference type="SAM" id="MobiDB-lite"/>
    </source>
</evidence>
<organism evidence="2 3">
    <name type="scientific">Lynx pardinus</name>
    <name type="common">Iberian lynx</name>
    <name type="synonym">Felis pardina</name>
    <dbReference type="NCBI Taxonomy" id="191816"/>
    <lineage>
        <taxon>Eukaryota</taxon>
        <taxon>Metazoa</taxon>
        <taxon>Chordata</taxon>
        <taxon>Craniata</taxon>
        <taxon>Vertebrata</taxon>
        <taxon>Euteleostomi</taxon>
        <taxon>Mammalia</taxon>
        <taxon>Eutheria</taxon>
        <taxon>Laurasiatheria</taxon>
        <taxon>Carnivora</taxon>
        <taxon>Feliformia</taxon>
        <taxon>Felidae</taxon>
        <taxon>Felinae</taxon>
        <taxon>Lynx</taxon>
    </lineage>
</organism>
<reference evidence="2 3" key="1">
    <citation type="submission" date="2019-01" db="EMBL/GenBank/DDBJ databases">
        <authorList>
            <person name="Alioto T."/>
            <person name="Alioto T."/>
        </authorList>
    </citation>
    <scope>NUCLEOTIDE SEQUENCE [LARGE SCALE GENOMIC DNA]</scope>
</reference>
<keyword evidence="3" id="KW-1185">Reference proteome</keyword>
<feature type="region of interest" description="Disordered" evidence="1">
    <location>
        <begin position="59"/>
        <end position="80"/>
    </location>
</feature>